<dbReference type="EMBL" id="HG994366">
    <property type="protein sequence ID" value="CAF1912109.1"/>
    <property type="molecule type" value="Genomic_DNA"/>
</dbReference>
<sequence length="212" mass="24130">MEPSRDRLRLLVLYFLSSVICGQAKTGKDAPSVEPFLLRAVDDLNLSKTFPWGKLSFDYMLKEISHTMSHFEGEVKEGVIWPIPGFCIPMELLAFEAITKLGNKFRETAEDVDPTCPRMCQTKFKRSEMKGFPLSKINKELGDTKDIENILSVFEEEQTLLARITEPGDISDKDDLIVESWMKRLARGYVARFEDILEEDVAARQAPPPPTK</sequence>
<reference evidence="4" key="2">
    <citation type="submission" date="2014-06" db="EMBL/GenBank/DDBJ databases">
        <authorList>
            <person name="Genoscope - CEA"/>
        </authorList>
    </citation>
    <scope>NUCLEOTIDE SEQUENCE</scope>
</reference>
<accession>A0A078G4R9</accession>
<dbReference type="PANTHER" id="PTHR48449">
    <property type="entry name" value="DUF1985 DOMAIN-CONTAINING PROTEIN"/>
    <property type="match status" value="1"/>
</dbReference>
<evidence type="ECO:0000313" key="5">
    <source>
        <dbReference type="Proteomes" id="UP000028999"/>
    </source>
</evidence>
<dbReference type="InterPro" id="IPR005048">
    <property type="entry name" value="DUF287"/>
</dbReference>
<gene>
    <name evidence="4" type="primary">BnaC02g23900D</name>
    <name evidence="3" type="ORF">DARMORV10_C02P33250.1</name>
    <name evidence="4" type="ORF">GSBRNA2T00012491001</name>
</gene>
<dbReference type="AlphaFoldDB" id="A0A078G4R9"/>
<dbReference type="Pfam" id="PF03384">
    <property type="entry name" value="DUF287"/>
    <property type="match status" value="1"/>
</dbReference>
<feature type="domain" description="DUF287" evidence="2">
    <location>
        <begin position="147"/>
        <end position="187"/>
    </location>
</feature>
<dbReference type="Gramene" id="CDY20426">
    <property type="protein sequence ID" value="CDY20426"/>
    <property type="gene ID" value="GSBRNA2T00012491001"/>
</dbReference>
<keyword evidence="1" id="KW-0732">Signal</keyword>
<evidence type="ECO:0000256" key="1">
    <source>
        <dbReference type="SAM" id="SignalP"/>
    </source>
</evidence>
<feature type="signal peptide" evidence="1">
    <location>
        <begin position="1"/>
        <end position="24"/>
    </location>
</feature>
<dbReference type="PaxDb" id="3708-A0A078G4R9"/>
<protein>
    <submittedName>
        <fullName evidence="3">(rape) hypothetical protein</fullName>
    </submittedName>
    <submittedName>
        <fullName evidence="4">BnaC02g23900D protein</fullName>
    </submittedName>
</protein>
<dbReference type="EMBL" id="LK032107">
    <property type="protein sequence ID" value="CDY20426.1"/>
    <property type="molecule type" value="Genomic_DNA"/>
</dbReference>
<evidence type="ECO:0000259" key="2">
    <source>
        <dbReference type="Pfam" id="PF03384"/>
    </source>
</evidence>
<name>A0A078G4R9_BRANA</name>
<dbReference type="Proteomes" id="UP001295469">
    <property type="component" value="Chromosome C02"/>
</dbReference>
<evidence type="ECO:0000313" key="4">
    <source>
        <dbReference type="EMBL" id="CDY20426.1"/>
    </source>
</evidence>
<dbReference type="Proteomes" id="UP000028999">
    <property type="component" value="Unassembled WGS sequence"/>
</dbReference>
<proteinExistence type="predicted"/>
<dbReference type="PANTHER" id="PTHR48449:SF1">
    <property type="entry name" value="DUF1985 DOMAIN-CONTAINING PROTEIN"/>
    <property type="match status" value="1"/>
</dbReference>
<organism evidence="4 5">
    <name type="scientific">Brassica napus</name>
    <name type="common">Rape</name>
    <dbReference type="NCBI Taxonomy" id="3708"/>
    <lineage>
        <taxon>Eukaryota</taxon>
        <taxon>Viridiplantae</taxon>
        <taxon>Streptophyta</taxon>
        <taxon>Embryophyta</taxon>
        <taxon>Tracheophyta</taxon>
        <taxon>Spermatophyta</taxon>
        <taxon>Magnoliopsida</taxon>
        <taxon>eudicotyledons</taxon>
        <taxon>Gunneridae</taxon>
        <taxon>Pentapetalae</taxon>
        <taxon>rosids</taxon>
        <taxon>malvids</taxon>
        <taxon>Brassicales</taxon>
        <taxon>Brassicaceae</taxon>
        <taxon>Brassiceae</taxon>
        <taxon>Brassica</taxon>
    </lineage>
</organism>
<reference evidence="4 5" key="1">
    <citation type="journal article" date="2014" name="Science">
        <title>Plant genetics. Early allopolyploid evolution in the post-Neolithic Brassica napus oilseed genome.</title>
        <authorList>
            <person name="Chalhoub B."/>
            <person name="Denoeud F."/>
            <person name="Liu S."/>
            <person name="Parkin I.A."/>
            <person name="Tang H."/>
            <person name="Wang X."/>
            <person name="Chiquet J."/>
            <person name="Belcram H."/>
            <person name="Tong C."/>
            <person name="Samans B."/>
            <person name="Correa M."/>
            <person name="Da Silva C."/>
            <person name="Just J."/>
            <person name="Falentin C."/>
            <person name="Koh C.S."/>
            <person name="Le Clainche I."/>
            <person name="Bernard M."/>
            <person name="Bento P."/>
            <person name="Noel B."/>
            <person name="Labadie K."/>
            <person name="Alberti A."/>
            <person name="Charles M."/>
            <person name="Arnaud D."/>
            <person name="Guo H."/>
            <person name="Daviaud C."/>
            <person name="Alamery S."/>
            <person name="Jabbari K."/>
            <person name="Zhao M."/>
            <person name="Edger P.P."/>
            <person name="Chelaifa H."/>
            <person name="Tack D."/>
            <person name="Lassalle G."/>
            <person name="Mestiri I."/>
            <person name="Schnel N."/>
            <person name="Le Paslier M.C."/>
            <person name="Fan G."/>
            <person name="Renault V."/>
            <person name="Bayer P.E."/>
            <person name="Golicz A.A."/>
            <person name="Manoli S."/>
            <person name="Lee T.H."/>
            <person name="Thi V.H."/>
            <person name="Chalabi S."/>
            <person name="Hu Q."/>
            <person name="Fan C."/>
            <person name="Tollenaere R."/>
            <person name="Lu Y."/>
            <person name="Battail C."/>
            <person name="Shen J."/>
            <person name="Sidebottom C.H."/>
            <person name="Wang X."/>
            <person name="Canaguier A."/>
            <person name="Chauveau A."/>
            <person name="Berard A."/>
            <person name="Deniot G."/>
            <person name="Guan M."/>
            <person name="Liu Z."/>
            <person name="Sun F."/>
            <person name="Lim Y.P."/>
            <person name="Lyons E."/>
            <person name="Town C.D."/>
            <person name="Bancroft I."/>
            <person name="Wang X."/>
            <person name="Meng J."/>
            <person name="Ma J."/>
            <person name="Pires J.C."/>
            <person name="King G.J."/>
            <person name="Brunel D."/>
            <person name="Delourme R."/>
            <person name="Renard M."/>
            <person name="Aury J.M."/>
            <person name="Adams K.L."/>
            <person name="Batley J."/>
            <person name="Snowdon R.J."/>
            <person name="Tost J."/>
            <person name="Edwards D."/>
            <person name="Zhou Y."/>
            <person name="Hua W."/>
            <person name="Sharpe A.G."/>
            <person name="Paterson A.H."/>
            <person name="Guan C."/>
            <person name="Wincker P."/>
        </authorList>
    </citation>
    <scope>NUCLEOTIDE SEQUENCE [LARGE SCALE GENOMIC DNA]</scope>
    <source>
        <strain evidence="5">cv. Darmor-bzh</strain>
    </source>
</reference>
<feature type="chain" id="PRO_5040561694" evidence="1">
    <location>
        <begin position="25"/>
        <end position="212"/>
    </location>
</feature>
<reference evidence="3" key="3">
    <citation type="submission" date="2021-01" db="EMBL/GenBank/DDBJ databases">
        <authorList>
            <consortium name="Genoscope - CEA"/>
            <person name="William W."/>
        </authorList>
    </citation>
    <scope>NUCLEOTIDE SEQUENCE</scope>
</reference>
<evidence type="ECO:0000313" key="3">
    <source>
        <dbReference type="EMBL" id="CAF1912109.1"/>
    </source>
</evidence>
<keyword evidence="5" id="KW-1185">Reference proteome</keyword>